<comment type="caution">
    <text evidence="5">The sequence shown here is derived from an EMBL/GenBank/DDBJ whole genome shotgun (WGS) entry which is preliminary data.</text>
</comment>
<dbReference type="AlphaFoldDB" id="A0A553Q7B0"/>
<evidence type="ECO:0000313" key="5">
    <source>
        <dbReference type="EMBL" id="TRY85797.1"/>
    </source>
</evidence>
<gene>
    <name evidence="5" type="ORF">DNTS_014598</name>
</gene>
<dbReference type="SUPFAM" id="SSF50998">
    <property type="entry name" value="Quinoprotein alcohol dehydrogenase-like"/>
    <property type="match status" value="1"/>
</dbReference>
<evidence type="ECO:0000256" key="3">
    <source>
        <dbReference type="PROSITE-ProRule" id="PRU00221"/>
    </source>
</evidence>
<dbReference type="InterPro" id="IPR015943">
    <property type="entry name" value="WD40/YVTN_repeat-like_dom_sf"/>
</dbReference>
<evidence type="ECO:0000256" key="2">
    <source>
        <dbReference type="ARBA" id="ARBA00022737"/>
    </source>
</evidence>
<feature type="compositionally biased region" description="Polar residues" evidence="4">
    <location>
        <begin position="353"/>
        <end position="375"/>
    </location>
</feature>
<organism evidence="5 6">
    <name type="scientific">Danionella cerebrum</name>
    <dbReference type="NCBI Taxonomy" id="2873325"/>
    <lineage>
        <taxon>Eukaryota</taxon>
        <taxon>Metazoa</taxon>
        <taxon>Chordata</taxon>
        <taxon>Craniata</taxon>
        <taxon>Vertebrata</taxon>
        <taxon>Euteleostomi</taxon>
        <taxon>Actinopterygii</taxon>
        <taxon>Neopterygii</taxon>
        <taxon>Teleostei</taxon>
        <taxon>Ostariophysi</taxon>
        <taxon>Cypriniformes</taxon>
        <taxon>Danionidae</taxon>
        <taxon>Danioninae</taxon>
        <taxon>Danionella</taxon>
    </lineage>
</organism>
<dbReference type="GO" id="GO:1990756">
    <property type="term" value="F:ubiquitin-like ligase-substrate adaptor activity"/>
    <property type="evidence" value="ECO:0007669"/>
    <property type="project" value="TreeGrafter"/>
</dbReference>
<accession>A0A553Q7B0</accession>
<feature type="region of interest" description="Disordered" evidence="4">
    <location>
        <begin position="298"/>
        <end position="318"/>
    </location>
</feature>
<dbReference type="PROSITE" id="PS50082">
    <property type="entry name" value="WD_REPEATS_2"/>
    <property type="match status" value="1"/>
</dbReference>
<dbReference type="Gene3D" id="2.130.10.10">
    <property type="entry name" value="YVTN repeat-like/Quinoprotein amine dehydrogenase"/>
    <property type="match status" value="1"/>
</dbReference>
<evidence type="ECO:0000313" key="6">
    <source>
        <dbReference type="Proteomes" id="UP000316079"/>
    </source>
</evidence>
<dbReference type="Proteomes" id="UP000316079">
    <property type="component" value="Unassembled WGS sequence"/>
</dbReference>
<dbReference type="SMART" id="SM00320">
    <property type="entry name" value="WD40"/>
    <property type="match status" value="2"/>
</dbReference>
<dbReference type="STRING" id="623744.A0A553Q7B0"/>
<keyword evidence="1 3" id="KW-0853">WD repeat</keyword>
<reference evidence="5 6" key="1">
    <citation type="journal article" date="2019" name="Sci. Data">
        <title>Hybrid genome assembly and annotation of Danionella translucida.</title>
        <authorList>
            <person name="Kadobianskyi M."/>
            <person name="Schulze L."/>
            <person name="Schuelke M."/>
            <person name="Judkewitz B."/>
        </authorList>
    </citation>
    <scope>NUCLEOTIDE SEQUENCE [LARGE SCALE GENOMIC DNA]</scope>
    <source>
        <strain evidence="5 6">Bolton</strain>
    </source>
</reference>
<dbReference type="GO" id="GO:0000045">
    <property type="term" value="P:autophagosome assembly"/>
    <property type="evidence" value="ECO:0007669"/>
    <property type="project" value="TreeGrafter"/>
</dbReference>
<name>A0A553Q7B0_9TELE</name>
<dbReference type="GO" id="GO:0000423">
    <property type="term" value="P:mitophagy"/>
    <property type="evidence" value="ECO:0007669"/>
    <property type="project" value="TreeGrafter"/>
</dbReference>
<keyword evidence="2" id="KW-0677">Repeat</keyword>
<feature type="region of interest" description="Disordered" evidence="4">
    <location>
        <begin position="588"/>
        <end position="628"/>
    </location>
</feature>
<dbReference type="PROSITE" id="PS50294">
    <property type="entry name" value="WD_REPEATS_REGION"/>
    <property type="match status" value="1"/>
</dbReference>
<dbReference type="InterPro" id="IPR019775">
    <property type="entry name" value="WD40_repeat_CS"/>
</dbReference>
<dbReference type="InterPro" id="IPR001680">
    <property type="entry name" value="WD40_rpt"/>
</dbReference>
<feature type="repeat" description="WD" evidence="3">
    <location>
        <begin position="123"/>
        <end position="157"/>
    </location>
</feature>
<evidence type="ECO:0000256" key="4">
    <source>
        <dbReference type="SAM" id="MobiDB-lite"/>
    </source>
</evidence>
<dbReference type="PANTHER" id="PTHR22874:SF1">
    <property type="entry name" value="ACTIVATING MOLECULE IN BECN1-REGULATED AUTOPHAGY PROTEIN 1"/>
    <property type="match status" value="1"/>
</dbReference>
<protein>
    <submittedName>
        <fullName evidence="5">Uncharacterized protein</fullName>
    </submittedName>
</protein>
<feature type="region of interest" description="Disordered" evidence="4">
    <location>
        <begin position="353"/>
        <end position="406"/>
    </location>
</feature>
<dbReference type="InterPro" id="IPR011047">
    <property type="entry name" value="Quinoprotein_ADH-like_sf"/>
</dbReference>
<keyword evidence="6" id="KW-1185">Reference proteome</keyword>
<dbReference type="EMBL" id="SRMA01026257">
    <property type="protein sequence ID" value="TRY85797.1"/>
    <property type="molecule type" value="Genomic_DNA"/>
</dbReference>
<proteinExistence type="predicted"/>
<feature type="region of interest" description="Disordered" evidence="4">
    <location>
        <begin position="255"/>
        <end position="286"/>
    </location>
</feature>
<sequence>MSPIHNVVEVAVYVRQGTFLGLECDLQVVEITLEMKVGQKNSVCILSSRERGQGSCSQRILQKFVEEKTRRMKWQSQKVDLPDNPFSTFLLAFSPDRSLMASTHVNHNIYITEVTTGKCVRSLVGHRRTPWCLTFHPCVPGLLASGCLDGEVRIWDLHLLLIATNNELHLWDWSRKEPFLVVKTASAAERLDDDPEIPMDSVEMPHLRQRSFLQAQPVRHTPVLLNSLNILSTRNSIPQAGGTPAAVSNVCSRCSSAQAPSSPEEDPSDSHASTFSSARTEPPHIPRFHAEARAANRQTYGGGNMRNHSSSSGRRVVPGMAPAPHFRLARTSGGHLPGGDWLGTALHAQGMNPSIGSTYSRGTNSAVQSPGTSAESPVYPSTSGSSSRASSSRHHPPDEGHSSSSSIDRDLMAQEPHNYHQTQELFNNNMDPHRPGPSHHQPLYSRENPSHSLMNRCRVCHNLFTHNGWRRASQSTTVENNPTWQPASSALNNMAPVPLLEHGPTPETQEAFTHRPVPNQQNDQTVDLFNQEAGLLERVYRVHIYRQVSTRFSRTRPEALHQEMPDDSPDHDYLRRLVHHAQRMIQYQSRRDGVRQHSLHVPSRRRPLSLNPGSLSPGSSAATENNEVDIEEFEDNGSRRRVPHTARMSAPFFGRFMPRSLHLPELLPYTGVFHERGQPVLATHSSVNMVLAGAVIGDGQLAVANNIANTTYRLQWWDFTNFDLPEISNGYTCTKTCLMPLQISPSPQD</sequence>
<dbReference type="PANTHER" id="PTHR22874">
    <property type="entry name" value="ACTIVATING MOLECULE IN BECN1-REGULATED AUTOPHAGY PROTEIN 1"/>
    <property type="match status" value="1"/>
</dbReference>
<feature type="compositionally biased region" description="Low complexity" evidence="4">
    <location>
        <begin position="608"/>
        <end position="620"/>
    </location>
</feature>
<dbReference type="OrthoDB" id="6363363at2759"/>
<evidence type="ECO:0000256" key="1">
    <source>
        <dbReference type="ARBA" id="ARBA00022574"/>
    </source>
</evidence>
<feature type="compositionally biased region" description="Low complexity" evidence="4">
    <location>
        <begin position="376"/>
        <end position="390"/>
    </location>
</feature>
<dbReference type="Pfam" id="PF00400">
    <property type="entry name" value="WD40"/>
    <property type="match status" value="1"/>
</dbReference>
<dbReference type="GO" id="GO:0080008">
    <property type="term" value="C:Cul4-RING E3 ubiquitin ligase complex"/>
    <property type="evidence" value="ECO:0007669"/>
    <property type="project" value="TreeGrafter"/>
</dbReference>
<dbReference type="PROSITE" id="PS00678">
    <property type="entry name" value="WD_REPEATS_1"/>
    <property type="match status" value="1"/>
</dbReference>
<feature type="compositionally biased region" description="Basic and acidic residues" evidence="4">
    <location>
        <begin position="395"/>
        <end position="406"/>
    </location>
</feature>
<dbReference type="InterPro" id="IPR052596">
    <property type="entry name" value="AMBRA1_autophagy"/>
</dbReference>